<name>A0A0F9F848_9ZZZZ</name>
<evidence type="ECO:0000313" key="1">
    <source>
        <dbReference type="EMBL" id="KKL82463.1"/>
    </source>
</evidence>
<feature type="non-terminal residue" evidence="1">
    <location>
        <position position="426"/>
    </location>
</feature>
<dbReference type="AlphaFoldDB" id="A0A0F9F848"/>
<accession>A0A0F9F848</accession>
<protein>
    <submittedName>
        <fullName evidence="1">Uncharacterized protein</fullName>
    </submittedName>
</protein>
<comment type="caution">
    <text evidence="1">The sequence shown here is derived from an EMBL/GenBank/DDBJ whole genome shotgun (WGS) entry which is preliminary data.</text>
</comment>
<proteinExistence type="predicted"/>
<organism evidence="1">
    <name type="scientific">marine sediment metagenome</name>
    <dbReference type="NCBI Taxonomy" id="412755"/>
    <lineage>
        <taxon>unclassified sequences</taxon>
        <taxon>metagenomes</taxon>
        <taxon>ecological metagenomes</taxon>
    </lineage>
</organism>
<dbReference type="EMBL" id="LAZR01022269">
    <property type="protein sequence ID" value="KKL82463.1"/>
    <property type="molecule type" value="Genomic_DNA"/>
</dbReference>
<gene>
    <name evidence="1" type="ORF">LCGC14_1984490</name>
</gene>
<reference evidence="1" key="1">
    <citation type="journal article" date="2015" name="Nature">
        <title>Complex archaea that bridge the gap between prokaryotes and eukaryotes.</title>
        <authorList>
            <person name="Spang A."/>
            <person name="Saw J.H."/>
            <person name="Jorgensen S.L."/>
            <person name="Zaremba-Niedzwiedzka K."/>
            <person name="Martijn J."/>
            <person name="Lind A.E."/>
            <person name="van Eijk R."/>
            <person name="Schleper C."/>
            <person name="Guy L."/>
            <person name="Ettema T.J."/>
        </authorList>
    </citation>
    <scope>NUCLEOTIDE SEQUENCE</scope>
</reference>
<sequence length="426" mass="46751">MTLETIRAQARRYSRMEDTSLLTDAQLNERLQEAVTTFANDVSGFALTKNPAISAKFNTETFYAIRVTIVGGANALVATDVLITSTARSQTTGTIVAADFQTTLRAAVGSSLTVTWDDFKFTVDTLDATSITYASPSDVNYADARELLGITGSPGLSDFSHDGAFPEDCTLRYTLPTDMISIQRVEWDGLELVPLPREHVQSPESFGTPYWYHIRDRDLYFIPVPSRQEMCEVWYRGFPADIIFAGYQESGLSGISDESNTGIAAQGWKYKVAINGSDATEYDITTTSTDTYAALMVLLNAQNTGATWTLVDGDLRLTSDAVTGVSTIAVTAGSSVDLLAALSITMETAVTGDTTPPSEIPANYHKALPFLIAYLILLEQMDDKLAGLRRAEYTKTMRLFRLSRLTRNTETDRNDGLRNRLGYKVT</sequence>